<keyword evidence="1" id="KW-1185">Reference proteome</keyword>
<name>A0A1I8FLE7_9PLAT</name>
<reference evidence="2" key="1">
    <citation type="submission" date="2016-11" db="UniProtKB">
        <authorList>
            <consortium name="WormBaseParasite"/>
        </authorList>
    </citation>
    <scope>IDENTIFICATION</scope>
</reference>
<dbReference type="WBParaSite" id="maker-unitig_39098-snap-gene-0.2-mRNA-1">
    <property type="protein sequence ID" value="maker-unitig_39098-snap-gene-0.2-mRNA-1"/>
    <property type="gene ID" value="maker-unitig_39098-snap-gene-0.2"/>
</dbReference>
<proteinExistence type="predicted"/>
<accession>A0A1I8FLE7</accession>
<evidence type="ECO:0000313" key="1">
    <source>
        <dbReference type="Proteomes" id="UP000095280"/>
    </source>
</evidence>
<evidence type="ECO:0000313" key="2">
    <source>
        <dbReference type="WBParaSite" id="maker-unitig_39098-snap-gene-0.2-mRNA-1"/>
    </source>
</evidence>
<organism evidence="1 2">
    <name type="scientific">Macrostomum lignano</name>
    <dbReference type="NCBI Taxonomy" id="282301"/>
    <lineage>
        <taxon>Eukaryota</taxon>
        <taxon>Metazoa</taxon>
        <taxon>Spiralia</taxon>
        <taxon>Lophotrochozoa</taxon>
        <taxon>Platyhelminthes</taxon>
        <taxon>Rhabditophora</taxon>
        <taxon>Macrostomorpha</taxon>
        <taxon>Macrostomida</taxon>
        <taxon>Macrostomidae</taxon>
        <taxon>Macrostomum</taxon>
    </lineage>
</organism>
<protein>
    <submittedName>
        <fullName evidence="2">UPAR/Ly6 domain-containing protein</fullName>
    </submittedName>
</protein>
<sequence>EPPGQEAAADAGSEGLAVSQRAASVVVVVELFVLASDKELRICAERPLGVGGNAAVLPSRGTGFPMMSQISLTCLSASAVLLIIALDSRMWPLPGTPLRPVVPVGCWPLDAVGTAAIPAALPLIDDGIWWINACDGGPGSSCAVSIRCYVYSSILGDIGTEVNLPSGVTSCFKQDMTVLGVRIHMLAECNTDLCNSGHVSVVASASVGSCVWLPMLTWASSR</sequence>
<dbReference type="AlphaFoldDB" id="A0A1I8FLE7"/>
<dbReference type="Proteomes" id="UP000095280">
    <property type="component" value="Unplaced"/>
</dbReference>